<name>A0A6C0IV38_9ZZZZ</name>
<reference evidence="1" key="1">
    <citation type="journal article" date="2020" name="Nature">
        <title>Giant virus diversity and host interactions through global metagenomics.</title>
        <authorList>
            <person name="Schulz F."/>
            <person name="Roux S."/>
            <person name="Paez-Espino D."/>
            <person name="Jungbluth S."/>
            <person name="Walsh D.A."/>
            <person name="Denef V.J."/>
            <person name="McMahon K.D."/>
            <person name="Konstantinidis K.T."/>
            <person name="Eloe-Fadrosh E.A."/>
            <person name="Kyrpides N.C."/>
            <person name="Woyke T."/>
        </authorList>
    </citation>
    <scope>NUCLEOTIDE SEQUENCE</scope>
    <source>
        <strain evidence="1">GVMAG-M-3300024302-11</strain>
    </source>
</reference>
<organism evidence="1">
    <name type="scientific">viral metagenome</name>
    <dbReference type="NCBI Taxonomy" id="1070528"/>
    <lineage>
        <taxon>unclassified sequences</taxon>
        <taxon>metagenomes</taxon>
        <taxon>organismal metagenomes</taxon>
    </lineage>
</organism>
<dbReference type="EMBL" id="MN740256">
    <property type="protein sequence ID" value="QHT96410.1"/>
    <property type="molecule type" value="Genomic_DNA"/>
</dbReference>
<protein>
    <submittedName>
        <fullName evidence="1">Uncharacterized protein</fullName>
    </submittedName>
</protein>
<proteinExistence type="predicted"/>
<sequence>MEKVFNPTSWNIKRKNINLNNVQLQKQNNIMTEQIELVFLNPIYFDNKIRIDIELEGSINLKLNTYNMQLNSTITNNHCIIINNNSLECTDLKTIIESSVRNSLNLSFNSDTIVKKFTITQDTRIDSCNPLN</sequence>
<evidence type="ECO:0000313" key="1">
    <source>
        <dbReference type="EMBL" id="QHT96410.1"/>
    </source>
</evidence>
<dbReference type="AlphaFoldDB" id="A0A6C0IV38"/>
<accession>A0A6C0IV38</accession>